<feature type="domain" description="Coiled-coil SMC6 And NSE5 INteracting (CANIN)" evidence="2">
    <location>
        <begin position="125"/>
        <end position="293"/>
    </location>
</feature>
<name>A0A8B7WCC0_CASCN</name>
<dbReference type="CTD" id="51252"/>
<dbReference type="InterPro" id="IPR026161">
    <property type="entry name" value="FAM178"/>
</dbReference>
<dbReference type="OrthoDB" id="6158547at2759"/>
<proteinExistence type="inferred from homology"/>
<feature type="non-terminal residue" evidence="3">
    <location>
        <position position="294"/>
    </location>
</feature>
<dbReference type="PANTHER" id="PTHR16046:SF11">
    <property type="entry name" value="PROTEIN FAM178B"/>
    <property type="match status" value="1"/>
</dbReference>
<protein>
    <submittedName>
        <fullName evidence="3">Protein FAM178B-like</fullName>
    </submittedName>
</protein>
<dbReference type="AlphaFoldDB" id="A0A8B7WCC0"/>
<dbReference type="KEGG" id="ccan:109700696"/>
<gene>
    <name evidence="3" type="primary">LOC109700696</name>
</gene>
<accession>A0A8B7WCC0</accession>
<dbReference type="Pfam" id="PF14816">
    <property type="entry name" value="CANIN"/>
    <property type="match status" value="1"/>
</dbReference>
<comment type="similarity">
    <text evidence="1">Belongs to the FAM178 family.</text>
</comment>
<organism evidence="3">
    <name type="scientific">Castor canadensis</name>
    <name type="common">American beaver</name>
    <dbReference type="NCBI Taxonomy" id="51338"/>
    <lineage>
        <taxon>Eukaryota</taxon>
        <taxon>Metazoa</taxon>
        <taxon>Chordata</taxon>
        <taxon>Craniata</taxon>
        <taxon>Vertebrata</taxon>
        <taxon>Euteleostomi</taxon>
        <taxon>Mammalia</taxon>
        <taxon>Eutheria</taxon>
        <taxon>Euarchontoglires</taxon>
        <taxon>Glires</taxon>
        <taxon>Rodentia</taxon>
        <taxon>Castorimorpha</taxon>
        <taxon>Castoridae</taxon>
        <taxon>Castor</taxon>
    </lineage>
</organism>
<evidence type="ECO:0000313" key="3">
    <source>
        <dbReference type="RefSeq" id="XP_020041563.1"/>
    </source>
</evidence>
<reference evidence="3" key="1">
    <citation type="submission" date="2025-08" db="UniProtKB">
        <authorList>
            <consortium name="RefSeq"/>
        </authorList>
    </citation>
    <scope>IDENTIFICATION</scope>
    <source>
        <tissue evidence="3">Leukocyte</tissue>
    </source>
</reference>
<sequence>MPILLPSLKGSFLAHPLHQGLLCPDQHLCSPTLVPTPKSPKKPKMQTPGDIFPTDWSPPPVEFLNPKVQQYHQVGAESPQGPRRMPKKLELEPLDLDTKEGLASLEELFWNMPGTSQQTMTPELTSRGSECYVNSLDYLLQEKREQALEQEWEKLLLQDRPDLDSLDREEDEVLLTPEHRMLVERFSVSLQVIPPVHPGETVFLPRRHPLPCFLDSSLLKPHSHLEELFLSSSPAKQLSFLRSGLLSNLYLHTSDSLVPLLQWLFQLLTWPPETSSRAFGLLWDLSVDGLFRQS</sequence>
<dbReference type="PANTHER" id="PTHR16046">
    <property type="entry name" value="SMC5-SMC6 COMPLEX LOCALIZATION FACTOR 2"/>
    <property type="match status" value="1"/>
</dbReference>
<evidence type="ECO:0000256" key="1">
    <source>
        <dbReference type="ARBA" id="ARBA00010311"/>
    </source>
</evidence>
<evidence type="ECO:0000259" key="2">
    <source>
        <dbReference type="Pfam" id="PF14816"/>
    </source>
</evidence>
<dbReference type="RefSeq" id="XP_020041563.1">
    <property type="nucleotide sequence ID" value="XM_020185974.1"/>
</dbReference>
<dbReference type="InterPro" id="IPR044276">
    <property type="entry name" value="CANIN_dom"/>
</dbReference>